<dbReference type="AlphaFoldDB" id="I6YLY4"/>
<feature type="transmembrane region" description="Helical" evidence="1">
    <location>
        <begin position="237"/>
        <end position="256"/>
    </location>
</feature>
<dbReference type="EMBL" id="JQ979180">
    <property type="protein sequence ID" value="AFN69439.1"/>
    <property type="molecule type" value="Genomic_DNA"/>
</dbReference>
<feature type="transmembrane region" description="Helical" evidence="1">
    <location>
        <begin position="147"/>
        <end position="167"/>
    </location>
</feature>
<feature type="transmembrane region" description="Helical" evidence="1">
    <location>
        <begin position="60"/>
        <end position="81"/>
    </location>
</feature>
<feature type="transmembrane region" description="Helical" evidence="1">
    <location>
        <begin position="102"/>
        <end position="127"/>
    </location>
</feature>
<dbReference type="PANTHER" id="PTHR37305">
    <property type="entry name" value="INTEGRAL MEMBRANE PROTEIN-RELATED"/>
    <property type="match status" value="1"/>
</dbReference>
<feature type="transmembrane region" description="Helical" evidence="1">
    <location>
        <begin position="21"/>
        <end position="40"/>
    </location>
</feature>
<organism evidence="2">
    <name type="scientific">Staphylococcus epidermidis</name>
    <dbReference type="NCBI Taxonomy" id="1282"/>
    <lineage>
        <taxon>Bacteria</taxon>
        <taxon>Bacillati</taxon>
        <taxon>Bacillota</taxon>
        <taxon>Bacilli</taxon>
        <taxon>Bacillales</taxon>
        <taxon>Staphylococcaceae</taxon>
        <taxon>Staphylococcus</taxon>
    </lineage>
</organism>
<reference evidence="2" key="1">
    <citation type="journal article" date="2011" name="Chem. Biol.">
        <title>Biosynthesis of the antimicrobial peptide epilancin 15X and its N-terminal lactate.</title>
        <authorList>
            <person name="Velasquez J.E."/>
            <person name="Zhang X."/>
            <person name="van der Donk W.A."/>
        </authorList>
    </citation>
    <scope>NUCLEOTIDE SEQUENCE</scope>
    <source>
        <strain evidence="2">15X154</strain>
    </source>
</reference>
<reference evidence="2" key="2">
    <citation type="submission" date="2012-04" db="EMBL/GenBank/DDBJ databases">
        <authorList>
            <person name="Depkat-Jakob P."/>
        </authorList>
    </citation>
    <scope>NUCLEOTIDE SEQUENCE</scope>
    <source>
        <strain evidence="2">15X154</strain>
    </source>
</reference>
<dbReference type="Pfam" id="PF12730">
    <property type="entry name" value="ABC2_membrane_4"/>
    <property type="match status" value="1"/>
</dbReference>
<protein>
    <submittedName>
        <fullName evidence="2">OrdA</fullName>
    </submittedName>
</protein>
<evidence type="ECO:0000256" key="1">
    <source>
        <dbReference type="SAM" id="Phobius"/>
    </source>
</evidence>
<feature type="transmembrane region" description="Helical" evidence="1">
    <location>
        <begin position="179"/>
        <end position="200"/>
    </location>
</feature>
<keyword evidence="1" id="KW-1133">Transmembrane helix</keyword>
<dbReference type="PANTHER" id="PTHR37305:SF1">
    <property type="entry name" value="MEMBRANE PROTEIN"/>
    <property type="match status" value="1"/>
</dbReference>
<keyword evidence="1" id="KW-0472">Membrane</keyword>
<gene>
    <name evidence="2" type="primary">orfA</name>
</gene>
<keyword evidence="1" id="KW-0812">Transmembrane</keyword>
<evidence type="ECO:0000313" key="2">
    <source>
        <dbReference type="EMBL" id="AFN69439.1"/>
    </source>
</evidence>
<sequence length="261" mass="29785">MKCKMGTLVKQECFKLFKKKSTYILPIIIIIIMLSLAILGNHYSDVFNLKESFKGGFSSFSWVVFLMIIQASTIISMEFHYGTIKNLLYRNYSRTSIIVSKFITLLIYSLIIFLVFIIISLLLHLIFNGETSLTEHSKNHISLLNSMLLTALGTFVGMWLVMSLTLLISCIMKSPGVSIAVGIVFYFAVSIISGLLTVVIDKWEWLKWNPLNMMNIMAQITDNDTFKKITKLELHELFIGNIIYIVIFLVLVVVAFKKKNV</sequence>
<name>I6YLY4_STAEP</name>
<accession>I6YLY4</accession>
<proteinExistence type="predicted"/>